<name>A0A7W5JVY5_9ACTN</name>
<evidence type="ECO:0000259" key="1">
    <source>
        <dbReference type="PROSITE" id="PS50995"/>
    </source>
</evidence>
<keyword evidence="2" id="KW-0238">DNA-binding</keyword>
<dbReference type="InterPro" id="IPR036388">
    <property type="entry name" value="WH-like_DNA-bd_sf"/>
</dbReference>
<feature type="domain" description="HTH marR-type" evidence="1">
    <location>
        <begin position="1"/>
        <end position="138"/>
    </location>
</feature>
<protein>
    <submittedName>
        <fullName evidence="2">DNA-binding MarR family transcriptional regulator</fullName>
    </submittedName>
</protein>
<dbReference type="AlphaFoldDB" id="A0A7W5JVY5"/>
<dbReference type="Gene3D" id="1.10.10.10">
    <property type="entry name" value="Winged helix-like DNA-binding domain superfamily/Winged helix DNA-binding domain"/>
    <property type="match status" value="1"/>
</dbReference>
<dbReference type="Proteomes" id="UP000565572">
    <property type="component" value="Unassembled WGS sequence"/>
</dbReference>
<dbReference type="PANTHER" id="PTHR33164">
    <property type="entry name" value="TRANSCRIPTIONAL REGULATOR, MARR FAMILY"/>
    <property type="match status" value="1"/>
</dbReference>
<evidence type="ECO:0000313" key="3">
    <source>
        <dbReference type="Proteomes" id="UP000565572"/>
    </source>
</evidence>
<dbReference type="PROSITE" id="PS50995">
    <property type="entry name" value="HTH_MARR_2"/>
    <property type="match status" value="1"/>
</dbReference>
<dbReference type="Pfam" id="PF12802">
    <property type="entry name" value="MarR_2"/>
    <property type="match status" value="1"/>
</dbReference>
<dbReference type="SMART" id="SM00347">
    <property type="entry name" value="HTH_MARR"/>
    <property type="match status" value="1"/>
</dbReference>
<dbReference type="InterPro" id="IPR000835">
    <property type="entry name" value="HTH_MarR-typ"/>
</dbReference>
<dbReference type="InterPro" id="IPR036390">
    <property type="entry name" value="WH_DNA-bd_sf"/>
</dbReference>
<dbReference type="GO" id="GO:0003700">
    <property type="term" value="F:DNA-binding transcription factor activity"/>
    <property type="evidence" value="ECO:0007669"/>
    <property type="project" value="InterPro"/>
</dbReference>
<accession>A0A7W5JVY5</accession>
<sequence>MSLSERRAAQLLTALDSVVRTVRYVAAKDHGQTMTGTLSGILKAVSAADQRPGDLAAHLMVAPSVASRAVAALEADGLVERHTDPDDARASRIGITDLGRERLAEHRRYTLQRVVAALPDWDDEEAALATQVLSRLDLSLAAAPTAHPLTPPKVLAGTTAITLLDQVESAPAGEAA</sequence>
<dbReference type="EMBL" id="JACHZG010000001">
    <property type="protein sequence ID" value="MBB3327298.1"/>
    <property type="molecule type" value="Genomic_DNA"/>
</dbReference>
<comment type="caution">
    <text evidence="2">The sequence shown here is derived from an EMBL/GenBank/DDBJ whole genome shotgun (WGS) entry which is preliminary data.</text>
</comment>
<organism evidence="2 3">
    <name type="scientific">Microlunatus antarcticus</name>
    <dbReference type="NCBI Taxonomy" id="53388"/>
    <lineage>
        <taxon>Bacteria</taxon>
        <taxon>Bacillati</taxon>
        <taxon>Actinomycetota</taxon>
        <taxon>Actinomycetes</taxon>
        <taxon>Propionibacteriales</taxon>
        <taxon>Propionibacteriaceae</taxon>
        <taxon>Microlunatus</taxon>
    </lineage>
</organism>
<dbReference type="SUPFAM" id="SSF46785">
    <property type="entry name" value="Winged helix' DNA-binding domain"/>
    <property type="match status" value="1"/>
</dbReference>
<dbReference type="GO" id="GO:0003677">
    <property type="term" value="F:DNA binding"/>
    <property type="evidence" value="ECO:0007669"/>
    <property type="project" value="UniProtKB-KW"/>
</dbReference>
<gene>
    <name evidence="2" type="ORF">FHX39_002242</name>
</gene>
<dbReference type="RefSeq" id="WP_183338440.1">
    <property type="nucleotide sequence ID" value="NZ_JACHZG010000001.1"/>
</dbReference>
<dbReference type="InterPro" id="IPR039422">
    <property type="entry name" value="MarR/SlyA-like"/>
</dbReference>
<reference evidence="2 3" key="1">
    <citation type="submission" date="2020-08" db="EMBL/GenBank/DDBJ databases">
        <title>Sequencing the genomes of 1000 actinobacteria strains.</title>
        <authorList>
            <person name="Klenk H.-P."/>
        </authorList>
    </citation>
    <scope>NUCLEOTIDE SEQUENCE [LARGE SCALE GENOMIC DNA]</scope>
    <source>
        <strain evidence="2 3">DSM 11053</strain>
    </source>
</reference>
<proteinExistence type="predicted"/>
<dbReference type="PANTHER" id="PTHR33164:SF104">
    <property type="entry name" value="TRANSCRIPTIONAL REGULATORY PROTEIN"/>
    <property type="match status" value="1"/>
</dbReference>
<dbReference type="GO" id="GO:0006950">
    <property type="term" value="P:response to stress"/>
    <property type="evidence" value="ECO:0007669"/>
    <property type="project" value="TreeGrafter"/>
</dbReference>
<evidence type="ECO:0000313" key="2">
    <source>
        <dbReference type="EMBL" id="MBB3327298.1"/>
    </source>
</evidence>
<keyword evidence="3" id="KW-1185">Reference proteome</keyword>